<protein>
    <submittedName>
        <fullName evidence="1">Uncharacterized protein</fullName>
    </submittedName>
</protein>
<dbReference type="Proteomes" id="UP000287651">
    <property type="component" value="Unassembled WGS sequence"/>
</dbReference>
<reference evidence="1 2" key="1">
    <citation type="journal article" date="2014" name="Agronomy (Basel)">
        <title>A Draft Genome Sequence for Ensete ventricosum, the Drought-Tolerant Tree Against Hunger.</title>
        <authorList>
            <person name="Harrison J."/>
            <person name="Moore K.A."/>
            <person name="Paszkiewicz K."/>
            <person name="Jones T."/>
            <person name="Grant M."/>
            <person name="Ambacheew D."/>
            <person name="Muzemil S."/>
            <person name="Studholme D.J."/>
        </authorList>
    </citation>
    <scope>NUCLEOTIDE SEQUENCE [LARGE SCALE GENOMIC DNA]</scope>
</reference>
<gene>
    <name evidence="1" type="ORF">B296_00002914</name>
</gene>
<sequence>MARPPVGQATCGQAPCWGSCSWLGPSIGATICGTSPAVMTVRGQVACRGSTSGGDTYGHNSHEQVIYR</sequence>
<evidence type="ECO:0000313" key="2">
    <source>
        <dbReference type="Proteomes" id="UP000287651"/>
    </source>
</evidence>
<accession>A0A426YPX4</accession>
<organism evidence="1 2">
    <name type="scientific">Ensete ventricosum</name>
    <name type="common">Abyssinian banana</name>
    <name type="synonym">Musa ensete</name>
    <dbReference type="NCBI Taxonomy" id="4639"/>
    <lineage>
        <taxon>Eukaryota</taxon>
        <taxon>Viridiplantae</taxon>
        <taxon>Streptophyta</taxon>
        <taxon>Embryophyta</taxon>
        <taxon>Tracheophyta</taxon>
        <taxon>Spermatophyta</taxon>
        <taxon>Magnoliopsida</taxon>
        <taxon>Liliopsida</taxon>
        <taxon>Zingiberales</taxon>
        <taxon>Musaceae</taxon>
        <taxon>Ensete</taxon>
    </lineage>
</organism>
<comment type="caution">
    <text evidence="1">The sequence shown here is derived from an EMBL/GenBank/DDBJ whole genome shotgun (WGS) entry which is preliminary data.</text>
</comment>
<name>A0A426YPX4_ENSVE</name>
<evidence type="ECO:0000313" key="1">
    <source>
        <dbReference type="EMBL" id="RRT53775.1"/>
    </source>
</evidence>
<dbReference type="EMBL" id="AMZH03010957">
    <property type="protein sequence ID" value="RRT53775.1"/>
    <property type="molecule type" value="Genomic_DNA"/>
</dbReference>
<proteinExistence type="predicted"/>
<dbReference type="AlphaFoldDB" id="A0A426YPX4"/>